<dbReference type="OrthoDB" id="29112at2759"/>
<dbReference type="RefSeq" id="XP_004259540.1">
    <property type="nucleotide sequence ID" value="XM_004259492.1"/>
</dbReference>
<dbReference type="GeneID" id="14891778"/>
<feature type="transmembrane region" description="Helical" evidence="1">
    <location>
        <begin position="121"/>
        <end position="142"/>
    </location>
</feature>
<dbReference type="OMA" id="NECYADR"/>
<evidence type="ECO:0000313" key="2">
    <source>
        <dbReference type="EMBL" id="ELP92769.1"/>
    </source>
</evidence>
<keyword evidence="3" id="KW-1185">Reference proteome</keyword>
<dbReference type="Proteomes" id="UP000014680">
    <property type="component" value="Unassembled WGS sequence"/>
</dbReference>
<feature type="transmembrane region" description="Helical" evidence="1">
    <location>
        <begin position="218"/>
        <end position="238"/>
    </location>
</feature>
<protein>
    <submittedName>
        <fullName evidence="2">Uncharacterized protein</fullName>
    </submittedName>
</protein>
<feature type="transmembrane region" description="Helical" evidence="1">
    <location>
        <begin position="12"/>
        <end position="32"/>
    </location>
</feature>
<dbReference type="AlphaFoldDB" id="A0A0A1UFM6"/>
<feature type="transmembrane region" description="Helical" evidence="1">
    <location>
        <begin position="245"/>
        <end position="264"/>
    </location>
</feature>
<feature type="transmembrane region" description="Helical" evidence="1">
    <location>
        <begin position="270"/>
        <end position="288"/>
    </location>
</feature>
<feature type="transmembrane region" description="Helical" evidence="1">
    <location>
        <begin position="187"/>
        <end position="212"/>
    </location>
</feature>
<dbReference type="EMBL" id="KB206332">
    <property type="protein sequence ID" value="ELP92769.1"/>
    <property type="molecule type" value="Genomic_DNA"/>
</dbReference>
<proteinExistence type="predicted"/>
<sequence length="295" mass="33899">MCVTTFISKHLFLFFVVPQLVMVFYALTKIGLNECYADREAFKMDGIFALLNPYNWTLVISVLIIGLSCLRKKADGTLVFVVNTLNQFLNGYMFHRSIYYFVGCFKVFLNDKTCSVGNKKLNGISGHFFTAVYFMAIFIRLIKQVDFLPKTSSLVSFEIPRDKTSTFRDILFHMFRLDVTGKGLQKFVLYCLLLSYYFVCLATTCLTLFHGYHTPLQVIYGIFVGIISILVYAVFLWVPFKYRSFINLFLIVLAYSLFCIVSGYHMRFSYFYITGGVAVVLTGVQLLTEAHKNAE</sequence>
<feature type="transmembrane region" description="Helical" evidence="1">
    <location>
        <begin position="52"/>
        <end position="70"/>
    </location>
</feature>
<dbReference type="VEuPathDB" id="AmoebaDB:EIN_371910"/>
<accession>A0A0A1UFM6</accession>
<gene>
    <name evidence="2" type="ORF">EIN_371910</name>
</gene>
<keyword evidence="1" id="KW-0812">Transmembrane</keyword>
<dbReference type="KEGG" id="eiv:EIN_371910"/>
<feature type="transmembrane region" description="Helical" evidence="1">
    <location>
        <begin position="91"/>
        <end position="109"/>
    </location>
</feature>
<organism evidence="2 3">
    <name type="scientific">Entamoeba invadens IP1</name>
    <dbReference type="NCBI Taxonomy" id="370355"/>
    <lineage>
        <taxon>Eukaryota</taxon>
        <taxon>Amoebozoa</taxon>
        <taxon>Evosea</taxon>
        <taxon>Archamoebae</taxon>
        <taxon>Mastigamoebida</taxon>
        <taxon>Entamoebidae</taxon>
        <taxon>Entamoeba</taxon>
    </lineage>
</organism>
<evidence type="ECO:0000256" key="1">
    <source>
        <dbReference type="SAM" id="Phobius"/>
    </source>
</evidence>
<keyword evidence="1" id="KW-0472">Membrane</keyword>
<evidence type="ECO:0000313" key="3">
    <source>
        <dbReference type="Proteomes" id="UP000014680"/>
    </source>
</evidence>
<reference evidence="2 3" key="1">
    <citation type="submission" date="2012-10" db="EMBL/GenBank/DDBJ databases">
        <authorList>
            <person name="Zafar N."/>
            <person name="Inman J."/>
            <person name="Hall N."/>
            <person name="Lorenzi H."/>
            <person name="Caler E."/>
        </authorList>
    </citation>
    <scope>NUCLEOTIDE SEQUENCE [LARGE SCALE GENOMIC DNA]</scope>
    <source>
        <strain evidence="2 3">IP1</strain>
    </source>
</reference>
<keyword evidence="1" id="KW-1133">Transmembrane helix</keyword>
<name>A0A0A1UFM6_ENTIV</name>